<evidence type="ECO:0000313" key="3">
    <source>
        <dbReference type="EMBL" id="MDT0377276.1"/>
    </source>
</evidence>
<accession>A0ABU2NJW3</accession>
<comment type="caution">
    <text evidence="3">The sequence shown here is derived from an EMBL/GenBank/DDBJ whole genome shotgun (WGS) entry which is preliminary data.</text>
</comment>
<reference evidence="4" key="1">
    <citation type="submission" date="2023-07" db="EMBL/GenBank/DDBJ databases">
        <title>30 novel species of actinomycetes from the DSMZ collection.</title>
        <authorList>
            <person name="Nouioui I."/>
        </authorList>
    </citation>
    <scope>NUCLEOTIDE SEQUENCE [LARGE SCALE GENOMIC DNA]</scope>
    <source>
        <strain evidence="4">DSM 42041</strain>
    </source>
</reference>
<keyword evidence="2" id="KW-1133">Transmembrane helix</keyword>
<dbReference type="Proteomes" id="UP001183414">
    <property type="component" value="Unassembled WGS sequence"/>
</dbReference>
<evidence type="ECO:0000313" key="4">
    <source>
        <dbReference type="Proteomes" id="UP001183414"/>
    </source>
</evidence>
<keyword evidence="2" id="KW-0812">Transmembrane</keyword>
<protein>
    <submittedName>
        <fullName evidence="3">Uncharacterized protein</fullName>
    </submittedName>
</protein>
<keyword evidence="2" id="KW-0472">Membrane</keyword>
<sequence length="54" mass="5510">MAQQDPPNEDSDQPSHDGGGGPGDGKPAPWWAQLIADVAVPAAVAVIELACKCQ</sequence>
<organism evidence="3 4">
    <name type="scientific">Streptomyces hazeniae</name>
    <dbReference type="NCBI Taxonomy" id="3075538"/>
    <lineage>
        <taxon>Bacteria</taxon>
        <taxon>Bacillati</taxon>
        <taxon>Actinomycetota</taxon>
        <taxon>Actinomycetes</taxon>
        <taxon>Kitasatosporales</taxon>
        <taxon>Streptomycetaceae</taxon>
        <taxon>Streptomyces</taxon>
    </lineage>
</organism>
<evidence type="ECO:0000256" key="1">
    <source>
        <dbReference type="SAM" id="MobiDB-lite"/>
    </source>
</evidence>
<feature type="region of interest" description="Disordered" evidence="1">
    <location>
        <begin position="1"/>
        <end position="29"/>
    </location>
</feature>
<keyword evidence="4" id="KW-1185">Reference proteome</keyword>
<dbReference type="RefSeq" id="WP_311671281.1">
    <property type="nucleotide sequence ID" value="NZ_JAVREQ010000001.1"/>
</dbReference>
<gene>
    <name evidence="3" type="ORF">RM572_00605</name>
</gene>
<name>A0ABU2NJW3_9ACTN</name>
<dbReference type="EMBL" id="JAVREQ010000001">
    <property type="protein sequence ID" value="MDT0377276.1"/>
    <property type="molecule type" value="Genomic_DNA"/>
</dbReference>
<evidence type="ECO:0000256" key="2">
    <source>
        <dbReference type="SAM" id="Phobius"/>
    </source>
</evidence>
<feature type="transmembrane region" description="Helical" evidence="2">
    <location>
        <begin position="30"/>
        <end position="51"/>
    </location>
</feature>
<proteinExistence type="predicted"/>